<dbReference type="STRING" id="1678841.TBC1_11427"/>
<evidence type="ECO:0000256" key="2">
    <source>
        <dbReference type="ARBA" id="ARBA00001933"/>
    </source>
</evidence>
<evidence type="ECO:0000256" key="3">
    <source>
        <dbReference type="ARBA" id="ARBA00022898"/>
    </source>
</evidence>
<dbReference type="FunFam" id="3.20.20.10:FF:000002">
    <property type="entry name" value="Alanine racemase"/>
    <property type="match status" value="1"/>
</dbReference>
<protein>
    <recommendedName>
        <fullName evidence="5">Alanine racemase</fullName>
        <ecNumber evidence="5">5.1.1.1</ecNumber>
    </recommendedName>
</protein>
<dbReference type="RefSeq" id="WP_062037800.1">
    <property type="nucleotide sequence ID" value="NZ_DF968182.1"/>
</dbReference>
<keyword evidence="3 5" id="KW-0663">Pyridoxal phosphate</keyword>
<reference evidence="9" key="1">
    <citation type="journal article" date="2015" name="Genome Announc.">
        <title>Draft Genome Sequence of Bacteroidales Strain TBC1, a Novel Isolate from a Methanogenic Wastewater Treatment System.</title>
        <authorList>
            <person name="Tourlousse D.M."/>
            <person name="Matsuura N."/>
            <person name="Sun L."/>
            <person name="Toyonaga M."/>
            <person name="Kuroda K."/>
            <person name="Ohashi A."/>
            <person name="Cruz R."/>
            <person name="Yamaguchi T."/>
            <person name="Sekiguchi Y."/>
        </authorList>
    </citation>
    <scope>NUCLEOTIDE SEQUENCE [LARGE SCALE GENOMIC DNA]</scope>
    <source>
        <strain evidence="9">TBC1</strain>
    </source>
</reference>
<organism evidence="9">
    <name type="scientific">Lentimicrobium saccharophilum</name>
    <dbReference type="NCBI Taxonomy" id="1678841"/>
    <lineage>
        <taxon>Bacteria</taxon>
        <taxon>Pseudomonadati</taxon>
        <taxon>Bacteroidota</taxon>
        <taxon>Bacteroidia</taxon>
        <taxon>Bacteroidales</taxon>
        <taxon>Lentimicrobiaceae</taxon>
        <taxon>Lentimicrobium</taxon>
    </lineage>
</organism>
<dbReference type="SUPFAM" id="SSF51419">
    <property type="entry name" value="PLP-binding barrel"/>
    <property type="match status" value="1"/>
</dbReference>
<evidence type="ECO:0000256" key="1">
    <source>
        <dbReference type="ARBA" id="ARBA00000316"/>
    </source>
</evidence>
<dbReference type="SMART" id="SM01005">
    <property type="entry name" value="Ala_racemase_C"/>
    <property type="match status" value="1"/>
</dbReference>
<keyword evidence="4 5" id="KW-0413">Isomerase</keyword>
<feature type="domain" description="Alanine racemase C-terminal" evidence="8">
    <location>
        <begin position="254"/>
        <end position="382"/>
    </location>
</feature>
<dbReference type="Gene3D" id="2.40.37.10">
    <property type="entry name" value="Lyase, Ornithine Decarboxylase, Chain A, domain 1"/>
    <property type="match status" value="1"/>
</dbReference>
<sequence length="383" mass="43013">MRTPTEIEISLNALEHNIRFIKRLVKKNVRISSVVKGNAYGHGIEQYVPAAESFGIDHFSVFSVDEACRVMKVKQPGSAIMIMGWIPKDQLSWVIRNEIECWIFDLERLRLCIKEAMKQKKKARIHIEFETGMNRMGLNAADAAKAISLIRSKPETLDLVGLCTHLAGAESIANHVRIHRQIKQFKRLASLFEQNGLRPSVLHAASSAATITYPAFRFNMVRIGILQYGYWPSLETLIQYIGRRKDKKDPLHRIIRWKSSIMALKDVKQGEFISYGTTFQASAHKKIAVIPAGYAHGYSRSLSNSGSVLIREQRLPIIGMINMNMLIADVTAIPDVSTGDEVILIGDQGELSISVASFSELSNQLNYELLSRLPAGISRRVVQ</sequence>
<dbReference type="InterPro" id="IPR009006">
    <property type="entry name" value="Ala_racemase/Decarboxylase_C"/>
</dbReference>
<dbReference type="GO" id="GO:0005829">
    <property type="term" value="C:cytosol"/>
    <property type="evidence" value="ECO:0007669"/>
    <property type="project" value="TreeGrafter"/>
</dbReference>
<feature type="active site" description="Proton acceptor; specific for D-alanine" evidence="5">
    <location>
        <position position="36"/>
    </location>
</feature>
<dbReference type="Pfam" id="PF00842">
    <property type="entry name" value="Ala_racemase_C"/>
    <property type="match status" value="1"/>
</dbReference>
<evidence type="ECO:0000256" key="7">
    <source>
        <dbReference type="PIRSR" id="PIRSR600821-52"/>
    </source>
</evidence>
<feature type="modified residue" description="N6-(pyridoxal phosphate)lysine" evidence="5 6">
    <location>
        <position position="36"/>
    </location>
</feature>
<gene>
    <name evidence="9" type="ORF">TBC1_11427</name>
</gene>
<name>A0A0S7BP82_9BACT</name>
<dbReference type="InterPro" id="IPR020622">
    <property type="entry name" value="Ala_racemase_pyridoxalP-BS"/>
</dbReference>
<dbReference type="SUPFAM" id="SSF50621">
    <property type="entry name" value="Alanine racemase C-terminal domain-like"/>
    <property type="match status" value="1"/>
</dbReference>
<comment type="function">
    <text evidence="5">Catalyzes the interconversion of L-alanine and D-alanine. May also act on other amino acids.</text>
</comment>
<evidence type="ECO:0000256" key="5">
    <source>
        <dbReference type="HAMAP-Rule" id="MF_01201"/>
    </source>
</evidence>
<dbReference type="OrthoDB" id="9801978at2"/>
<feature type="binding site" evidence="5 7">
    <location>
        <position position="135"/>
    </location>
    <ligand>
        <name>substrate</name>
    </ligand>
</feature>
<dbReference type="InterPro" id="IPR011079">
    <property type="entry name" value="Ala_racemase_C"/>
</dbReference>
<dbReference type="NCBIfam" id="TIGR00492">
    <property type="entry name" value="alr"/>
    <property type="match status" value="1"/>
</dbReference>
<evidence type="ECO:0000259" key="8">
    <source>
        <dbReference type="SMART" id="SM01005"/>
    </source>
</evidence>
<feature type="binding site" evidence="5 7">
    <location>
        <position position="323"/>
    </location>
    <ligand>
        <name>substrate</name>
    </ligand>
</feature>
<dbReference type="CDD" id="cd00430">
    <property type="entry name" value="PLPDE_III_AR"/>
    <property type="match status" value="1"/>
</dbReference>
<feature type="active site" description="Proton acceptor; specific for L-alanine" evidence="5">
    <location>
        <position position="275"/>
    </location>
</feature>
<dbReference type="InterPro" id="IPR000821">
    <property type="entry name" value="Ala_racemase"/>
</dbReference>
<dbReference type="EMBL" id="DF968182">
    <property type="protein sequence ID" value="GAP42298.1"/>
    <property type="molecule type" value="Genomic_DNA"/>
</dbReference>
<evidence type="ECO:0000313" key="9">
    <source>
        <dbReference type="EMBL" id="GAP42298.1"/>
    </source>
</evidence>
<dbReference type="PANTHER" id="PTHR30511">
    <property type="entry name" value="ALANINE RACEMASE"/>
    <property type="match status" value="1"/>
</dbReference>
<comment type="similarity">
    <text evidence="5">Belongs to the alanine racemase family.</text>
</comment>
<dbReference type="InterPro" id="IPR001608">
    <property type="entry name" value="Ala_racemase_N"/>
</dbReference>
<comment type="catalytic activity">
    <reaction evidence="1 5">
        <text>L-alanine = D-alanine</text>
        <dbReference type="Rhea" id="RHEA:20249"/>
        <dbReference type="ChEBI" id="CHEBI:57416"/>
        <dbReference type="ChEBI" id="CHEBI:57972"/>
        <dbReference type="EC" id="5.1.1.1"/>
    </reaction>
</comment>
<evidence type="ECO:0000313" key="10">
    <source>
        <dbReference type="Proteomes" id="UP000053091"/>
    </source>
</evidence>
<keyword evidence="10" id="KW-1185">Reference proteome</keyword>
<comment type="pathway">
    <text evidence="5">Amino-acid biosynthesis; D-alanine biosynthesis; D-alanine from L-alanine: step 1/1.</text>
</comment>
<dbReference type="Gene3D" id="3.20.20.10">
    <property type="entry name" value="Alanine racemase"/>
    <property type="match status" value="1"/>
</dbReference>
<dbReference type="Pfam" id="PF01168">
    <property type="entry name" value="Ala_racemase_N"/>
    <property type="match status" value="1"/>
</dbReference>
<evidence type="ECO:0000256" key="4">
    <source>
        <dbReference type="ARBA" id="ARBA00023235"/>
    </source>
</evidence>
<dbReference type="EC" id="5.1.1.1" evidence="5"/>
<accession>A0A0S7BP82</accession>
<dbReference type="GO" id="GO:0008784">
    <property type="term" value="F:alanine racemase activity"/>
    <property type="evidence" value="ECO:0007669"/>
    <property type="project" value="UniProtKB-UniRule"/>
</dbReference>
<dbReference type="GO" id="GO:0030632">
    <property type="term" value="P:D-alanine biosynthetic process"/>
    <property type="evidence" value="ECO:0007669"/>
    <property type="project" value="UniProtKB-UniRule"/>
</dbReference>
<dbReference type="PROSITE" id="PS00395">
    <property type="entry name" value="ALANINE_RACEMASE"/>
    <property type="match status" value="1"/>
</dbReference>
<dbReference type="PRINTS" id="PR00992">
    <property type="entry name" value="ALARACEMASE"/>
</dbReference>
<dbReference type="PANTHER" id="PTHR30511:SF0">
    <property type="entry name" value="ALANINE RACEMASE, CATABOLIC-RELATED"/>
    <property type="match status" value="1"/>
</dbReference>
<dbReference type="AlphaFoldDB" id="A0A0S7BP82"/>
<proteinExistence type="inferred from homology"/>
<dbReference type="GO" id="GO:0030170">
    <property type="term" value="F:pyridoxal phosphate binding"/>
    <property type="evidence" value="ECO:0007669"/>
    <property type="project" value="UniProtKB-UniRule"/>
</dbReference>
<dbReference type="UniPathway" id="UPA00042">
    <property type="reaction ID" value="UER00497"/>
</dbReference>
<dbReference type="Proteomes" id="UP000053091">
    <property type="component" value="Unassembled WGS sequence"/>
</dbReference>
<evidence type="ECO:0000256" key="6">
    <source>
        <dbReference type="PIRSR" id="PIRSR600821-50"/>
    </source>
</evidence>
<comment type="cofactor">
    <cofactor evidence="2 5 6">
        <name>pyridoxal 5'-phosphate</name>
        <dbReference type="ChEBI" id="CHEBI:597326"/>
    </cofactor>
</comment>
<dbReference type="HAMAP" id="MF_01201">
    <property type="entry name" value="Ala_racemase"/>
    <property type="match status" value="1"/>
</dbReference>
<dbReference type="PATRIC" id="fig|1678841.3.peg.486"/>
<dbReference type="InterPro" id="IPR029066">
    <property type="entry name" value="PLP-binding_barrel"/>
</dbReference>